<evidence type="ECO:0000313" key="2">
    <source>
        <dbReference type="Proteomes" id="UP000055048"/>
    </source>
</evidence>
<dbReference type="Proteomes" id="UP000055048">
    <property type="component" value="Unassembled WGS sequence"/>
</dbReference>
<proteinExistence type="predicted"/>
<reference evidence="1 2" key="1">
    <citation type="submission" date="2015-01" db="EMBL/GenBank/DDBJ databases">
        <title>Evolution of Trichinella species and genotypes.</title>
        <authorList>
            <person name="Korhonen P.K."/>
            <person name="Edoardo P."/>
            <person name="Giuseppe L.R."/>
            <person name="Gasser R.B."/>
        </authorList>
    </citation>
    <scope>NUCLEOTIDE SEQUENCE [LARGE SCALE GENOMIC DNA]</scope>
    <source>
        <strain evidence="1">ISS417</strain>
    </source>
</reference>
<keyword evidence="2" id="KW-1185">Reference proteome</keyword>
<organism evidence="1 2">
    <name type="scientific">Trichinella murrelli</name>
    <dbReference type="NCBI Taxonomy" id="144512"/>
    <lineage>
        <taxon>Eukaryota</taxon>
        <taxon>Metazoa</taxon>
        <taxon>Ecdysozoa</taxon>
        <taxon>Nematoda</taxon>
        <taxon>Enoplea</taxon>
        <taxon>Dorylaimia</taxon>
        <taxon>Trichinellida</taxon>
        <taxon>Trichinellidae</taxon>
        <taxon>Trichinella</taxon>
    </lineage>
</organism>
<evidence type="ECO:0000313" key="1">
    <source>
        <dbReference type="EMBL" id="KRX29635.1"/>
    </source>
</evidence>
<dbReference type="EMBL" id="JYDJ01003111">
    <property type="protein sequence ID" value="KRX29635.1"/>
    <property type="molecule type" value="Genomic_DNA"/>
</dbReference>
<dbReference type="AlphaFoldDB" id="A0A0V0STH4"/>
<sequence length="42" mass="4842">MGMKIVKDKSFILMLKPFLHINVLQQMCSPFENVLSLDSFVV</sequence>
<gene>
    <name evidence="1" type="ORF">T05_4989</name>
</gene>
<protein>
    <submittedName>
        <fullName evidence="1">Uncharacterized protein</fullName>
    </submittedName>
</protein>
<comment type="caution">
    <text evidence="1">The sequence shown here is derived from an EMBL/GenBank/DDBJ whole genome shotgun (WGS) entry which is preliminary data.</text>
</comment>
<name>A0A0V0STH4_9BILA</name>
<accession>A0A0V0STH4</accession>